<dbReference type="PROSITE" id="PS52035">
    <property type="entry name" value="PEPTIDASE_M14"/>
    <property type="match status" value="1"/>
</dbReference>
<dbReference type="Gene3D" id="3.30.70.340">
    <property type="entry name" value="Metallocarboxypeptidase-like"/>
    <property type="match status" value="1"/>
</dbReference>
<evidence type="ECO:0000256" key="9">
    <source>
        <dbReference type="ARBA" id="ARBA00022801"/>
    </source>
</evidence>
<dbReference type="PANTHER" id="PTHR11705">
    <property type="entry name" value="PROTEASE FAMILY M14 CARBOXYPEPTIDASE A,B"/>
    <property type="match status" value="1"/>
</dbReference>
<comment type="function">
    <text evidence="13">Involved in the digestion of the blood meal.</text>
</comment>
<dbReference type="GO" id="GO:0005615">
    <property type="term" value="C:extracellular space"/>
    <property type="evidence" value="ECO:0007669"/>
    <property type="project" value="TreeGrafter"/>
</dbReference>
<keyword evidence="11" id="KW-0482">Metalloprotease</keyword>
<organism evidence="16 17">
    <name type="scientific">Microctonus hyperodae</name>
    <name type="common">Parasitoid wasp</name>
    <dbReference type="NCBI Taxonomy" id="165561"/>
    <lineage>
        <taxon>Eukaryota</taxon>
        <taxon>Metazoa</taxon>
        <taxon>Ecdysozoa</taxon>
        <taxon>Arthropoda</taxon>
        <taxon>Hexapoda</taxon>
        <taxon>Insecta</taxon>
        <taxon>Pterygota</taxon>
        <taxon>Neoptera</taxon>
        <taxon>Endopterygota</taxon>
        <taxon>Hymenoptera</taxon>
        <taxon>Apocrita</taxon>
        <taxon>Ichneumonoidea</taxon>
        <taxon>Braconidae</taxon>
        <taxon>Euphorinae</taxon>
        <taxon>Microctonus</taxon>
    </lineage>
</organism>
<dbReference type="Proteomes" id="UP001168972">
    <property type="component" value="Unassembled WGS sequence"/>
</dbReference>
<comment type="caution">
    <text evidence="16">The sequence shown here is derived from an EMBL/GenBank/DDBJ whole genome shotgun (WGS) entry which is preliminary data.</text>
</comment>
<evidence type="ECO:0000259" key="15">
    <source>
        <dbReference type="PROSITE" id="PS52035"/>
    </source>
</evidence>
<evidence type="ECO:0000256" key="4">
    <source>
        <dbReference type="ARBA" id="ARBA00022525"/>
    </source>
</evidence>
<accession>A0AA39FTE0</accession>
<sequence>MQQISIQCSVQEQLSFIQLFINNPKMDFLKLTRRLNESIEVFVEEDQLMIFKNALNQKNISYTVIIEDLEATFDEEMRLNQAARLKSAVLNQTDVPFDYYPRYEEIEQYLKNLAINYKDIVTLEHIGYSFEGRSLYVVKISRGGEGKFKILIDAGIHAREWISPSTALYTIHQLVVNKSNEQLYENVDWYIIPSINPDGYEYSHTSYRLWRKTRSVDIKTECRGVDANRNFELEWMTVGASNDPCSEIYAGPNAFSENETQALRDFVLANSNTIKVYLTLHSYGQYLLHPWGYTSDLPENEPMLRNVGEAAAGAIAAKFGTKYVVGSSTNILYAAAGGSDDWMMGVAGADLSYTIELPGGRFDPPPSRIASVGIETFEGFKIFQQFVEKKYVK</sequence>
<evidence type="ECO:0000256" key="8">
    <source>
        <dbReference type="ARBA" id="ARBA00022729"/>
    </source>
</evidence>
<evidence type="ECO:0000256" key="3">
    <source>
        <dbReference type="ARBA" id="ARBA00005988"/>
    </source>
</evidence>
<evidence type="ECO:0000256" key="13">
    <source>
        <dbReference type="ARBA" id="ARBA00057299"/>
    </source>
</evidence>
<dbReference type="InterPro" id="IPR000834">
    <property type="entry name" value="Peptidase_M14"/>
</dbReference>
<dbReference type="PANTHER" id="PTHR11705:SF140">
    <property type="entry name" value="FI02848P-RELATED"/>
    <property type="match status" value="1"/>
</dbReference>
<comment type="cofactor">
    <cofactor evidence="1">
        <name>Zn(2+)</name>
        <dbReference type="ChEBI" id="CHEBI:29105"/>
    </cofactor>
</comment>
<evidence type="ECO:0000256" key="5">
    <source>
        <dbReference type="ARBA" id="ARBA00022645"/>
    </source>
</evidence>
<dbReference type="PRINTS" id="PR00765">
    <property type="entry name" value="CRBOXYPTASEA"/>
</dbReference>
<keyword evidence="17" id="KW-1185">Reference proteome</keyword>
<keyword evidence="9" id="KW-0378">Hydrolase</keyword>
<protein>
    <recommendedName>
        <fullName evidence="15">Peptidase M14 domain-containing protein</fullName>
    </recommendedName>
</protein>
<name>A0AA39FTE0_MICHY</name>
<gene>
    <name evidence="16" type="ORF">PV327_008737</name>
</gene>
<keyword evidence="10" id="KW-0862">Zinc</keyword>
<keyword evidence="6" id="KW-0645">Protease</keyword>
<evidence type="ECO:0000256" key="14">
    <source>
        <dbReference type="PROSITE-ProRule" id="PRU01379"/>
    </source>
</evidence>
<dbReference type="SUPFAM" id="SSF53187">
    <property type="entry name" value="Zn-dependent exopeptidases"/>
    <property type="match status" value="1"/>
</dbReference>
<evidence type="ECO:0000313" key="16">
    <source>
        <dbReference type="EMBL" id="KAK0174949.1"/>
    </source>
</evidence>
<keyword evidence="7" id="KW-0479">Metal-binding</keyword>
<evidence type="ECO:0000256" key="1">
    <source>
        <dbReference type="ARBA" id="ARBA00001947"/>
    </source>
</evidence>
<dbReference type="Pfam" id="PF00246">
    <property type="entry name" value="Peptidase_M14"/>
    <property type="match status" value="1"/>
</dbReference>
<dbReference type="Pfam" id="PF02244">
    <property type="entry name" value="Propep_M14"/>
    <property type="match status" value="1"/>
</dbReference>
<dbReference type="GO" id="GO:0006508">
    <property type="term" value="P:proteolysis"/>
    <property type="evidence" value="ECO:0007669"/>
    <property type="project" value="UniProtKB-KW"/>
</dbReference>
<evidence type="ECO:0000256" key="6">
    <source>
        <dbReference type="ARBA" id="ARBA00022670"/>
    </source>
</evidence>
<keyword evidence="5" id="KW-0121">Carboxypeptidase</keyword>
<evidence type="ECO:0000256" key="2">
    <source>
        <dbReference type="ARBA" id="ARBA00004613"/>
    </source>
</evidence>
<dbReference type="SMART" id="SM00631">
    <property type="entry name" value="Zn_pept"/>
    <property type="match status" value="1"/>
</dbReference>
<keyword evidence="12" id="KW-1015">Disulfide bond</keyword>
<dbReference type="InterPro" id="IPR003146">
    <property type="entry name" value="M14A_act_pep"/>
</dbReference>
<evidence type="ECO:0000256" key="12">
    <source>
        <dbReference type="ARBA" id="ARBA00023157"/>
    </source>
</evidence>
<evidence type="ECO:0000256" key="11">
    <source>
        <dbReference type="ARBA" id="ARBA00023049"/>
    </source>
</evidence>
<dbReference type="GO" id="GO:0004181">
    <property type="term" value="F:metallocarboxypeptidase activity"/>
    <property type="evidence" value="ECO:0007669"/>
    <property type="project" value="InterPro"/>
</dbReference>
<comment type="similarity">
    <text evidence="3 14">Belongs to the peptidase M14 family.</text>
</comment>
<evidence type="ECO:0000256" key="10">
    <source>
        <dbReference type="ARBA" id="ARBA00022833"/>
    </source>
</evidence>
<reference evidence="16" key="2">
    <citation type="submission" date="2023-03" db="EMBL/GenBank/DDBJ databases">
        <authorList>
            <person name="Inwood S.N."/>
            <person name="Skelly J.G."/>
            <person name="Guhlin J."/>
            <person name="Harrop T.W.R."/>
            <person name="Goldson S.G."/>
            <person name="Dearden P.K."/>
        </authorList>
    </citation>
    <scope>NUCLEOTIDE SEQUENCE</scope>
    <source>
        <strain evidence="16">Lincoln</strain>
        <tissue evidence="16">Whole body</tissue>
    </source>
</reference>
<dbReference type="FunFam" id="3.40.630.10:FF:000040">
    <property type="entry name" value="zinc carboxypeptidase"/>
    <property type="match status" value="1"/>
</dbReference>
<dbReference type="SUPFAM" id="SSF54897">
    <property type="entry name" value="Protease propeptides/inhibitors"/>
    <property type="match status" value="1"/>
</dbReference>
<dbReference type="CDD" id="cd03860">
    <property type="entry name" value="M14_CP_A-B_like"/>
    <property type="match status" value="1"/>
</dbReference>
<dbReference type="Gene3D" id="3.40.630.10">
    <property type="entry name" value="Zn peptidases"/>
    <property type="match status" value="1"/>
</dbReference>
<comment type="subcellular location">
    <subcellularLocation>
        <location evidence="2">Secreted</location>
    </subcellularLocation>
</comment>
<reference evidence="16" key="1">
    <citation type="journal article" date="2023" name="bioRxiv">
        <title>Scaffold-level genome assemblies of two parasitoid biocontrol wasps reveal the parthenogenesis mechanism and an associated novel virus.</title>
        <authorList>
            <person name="Inwood S."/>
            <person name="Skelly J."/>
            <person name="Guhlin J."/>
            <person name="Harrop T."/>
            <person name="Goldson S."/>
            <person name="Dearden P."/>
        </authorList>
    </citation>
    <scope>NUCLEOTIDE SEQUENCE</scope>
    <source>
        <strain evidence="16">Lincoln</strain>
        <tissue evidence="16">Whole body</tissue>
    </source>
</reference>
<proteinExistence type="inferred from homology"/>
<feature type="active site" description="Proton donor/acceptor" evidence="14">
    <location>
        <position position="356"/>
    </location>
</feature>
<feature type="domain" description="Peptidase M14" evidence="15">
    <location>
        <begin position="99"/>
        <end position="387"/>
    </location>
</feature>
<keyword evidence="8" id="KW-0732">Signal</keyword>
<dbReference type="EMBL" id="JAQQBR010000005">
    <property type="protein sequence ID" value="KAK0174949.1"/>
    <property type="molecule type" value="Genomic_DNA"/>
</dbReference>
<evidence type="ECO:0000313" key="17">
    <source>
        <dbReference type="Proteomes" id="UP001168972"/>
    </source>
</evidence>
<dbReference type="InterPro" id="IPR036990">
    <property type="entry name" value="M14A-like_propep"/>
</dbReference>
<evidence type="ECO:0000256" key="7">
    <source>
        <dbReference type="ARBA" id="ARBA00022723"/>
    </source>
</evidence>
<dbReference type="AlphaFoldDB" id="A0AA39FTE0"/>
<dbReference type="GO" id="GO:0008270">
    <property type="term" value="F:zinc ion binding"/>
    <property type="evidence" value="ECO:0007669"/>
    <property type="project" value="InterPro"/>
</dbReference>
<keyword evidence="4" id="KW-0964">Secreted</keyword>